<organism evidence="2 3">
    <name type="scientific">Araneus ventricosus</name>
    <name type="common">Orbweaver spider</name>
    <name type="synonym">Epeira ventricosa</name>
    <dbReference type="NCBI Taxonomy" id="182803"/>
    <lineage>
        <taxon>Eukaryota</taxon>
        <taxon>Metazoa</taxon>
        <taxon>Ecdysozoa</taxon>
        <taxon>Arthropoda</taxon>
        <taxon>Chelicerata</taxon>
        <taxon>Arachnida</taxon>
        <taxon>Araneae</taxon>
        <taxon>Araneomorphae</taxon>
        <taxon>Entelegynae</taxon>
        <taxon>Araneoidea</taxon>
        <taxon>Araneidae</taxon>
        <taxon>Araneus</taxon>
    </lineage>
</organism>
<gene>
    <name evidence="2" type="ORF">AVEN_240052_1</name>
</gene>
<protein>
    <submittedName>
        <fullName evidence="2">Uncharacterized protein</fullName>
    </submittedName>
</protein>
<feature type="compositionally biased region" description="Basic and acidic residues" evidence="1">
    <location>
        <begin position="164"/>
        <end position="177"/>
    </location>
</feature>
<evidence type="ECO:0000313" key="3">
    <source>
        <dbReference type="Proteomes" id="UP000499080"/>
    </source>
</evidence>
<comment type="caution">
    <text evidence="2">The sequence shown here is derived from an EMBL/GenBank/DDBJ whole genome shotgun (WGS) entry which is preliminary data.</text>
</comment>
<dbReference type="AlphaFoldDB" id="A0A4Y2VZC2"/>
<dbReference type="EMBL" id="BGPR01053207">
    <property type="protein sequence ID" value="GBO30001.1"/>
    <property type="molecule type" value="Genomic_DNA"/>
</dbReference>
<sequence length="177" mass="19946">MAGSMCGAFEERCGKEVFTAILSEEVESRHFVSMGLYSSSTASETCRIQAYKNICCHQIQRRFKTVMSTKVVLIFWPFSVPPTQRPLVNQPPTSEKVLEVSLLRTKRKKKSNTPLEIPRKSEGKGSYFLYPFSVEKKMAKRIVMGQIRSFCGLGSVDPSPAADPDPRIRSDSEKMDL</sequence>
<reference evidence="2 3" key="1">
    <citation type="journal article" date="2019" name="Sci. Rep.">
        <title>Orb-weaving spider Araneus ventricosus genome elucidates the spidroin gene catalogue.</title>
        <authorList>
            <person name="Kono N."/>
            <person name="Nakamura H."/>
            <person name="Ohtoshi R."/>
            <person name="Moran D.A.P."/>
            <person name="Shinohara A."/>
            <person name="Yoshida Y."/>
            <person name="Fujiwara M."/>
            <person name="Mori M."/>
            <person name="Tomita M."/>
            <person name="Arakawa K."/>
        </authorList>
    </citation>
    <scope>NUCLEOTIDE SEQUENCE [LARGE SCALE GENOMIC DNA]</scope>
</reference>
<evidence type="ECO:0000256" key="1">
    <source>
        <dbReference type="SAM" id="MobiDB-lite"/>
    </source>
</evidence>
<accession>A0A4Y2VZC2</accession>
<name>A0A4Y2VZC2_ARAVE</name>
<dbReference type="Proteomes" id="UP000499080">
    <property type="component" value="Unassembled WGS sequence"/>
</dbReference>
<feature type="region of interest" description="Disordered" evidence="1">
    <location>
        <begin position="154"/>
        <end position="177"/>
    </location>
</feature>
<keyword evidence="3" id="KW-1185">Reference proteome</keyword>
<evidence type="ECO:0000313" key="2">
    <source>
        <dbReference type="EMBL" id="GBO30001.1"/>
    </source>
</evidence>
<proteinExistence type="predicted"/>